<evidence type="ECO:0000313" key="4">
    <source>
        <dbReference type="Proteomes" id="UP001141806"/>
    </source>
</evidence>
<name>A0A9Q0GU88_9MAGN</name>
<dbReference type="AlphaFoldDB" id="A0A9Q0GU88"/>
<organism evidence="3 4">
    <name type="scientific">Protea cynaroides</name>
    <dbReference type="NCBI Taxonomy" id="273540"/>
    <lineage>
        <taxon>Eukaryota</taxon>
        <taxon>Viridiplantae</taxon>
        <taxon>Streptophyta</taxon>
        <taxon>Embryophyta</taxon>
        <taxon>Tracheophyta</taxon>
        <taxon>Spermatophyta</taxon>
        <taxon>Magnoliopsida</taxon>
        <taxon>Proteales</taxon>
        <taxon>Proteaceae</taxon>
        <taxon>Protea</taxon>
    </lineage>
</organism>
<gene>
    <name evidence="3" type="ORF">NE237_011060</name>
</gene>
<sequence>MHEGIAVEYHQLQDNYFLYRSGLSELLLGMSYFWFLILIVLIDRLCFAVEEYPEEILLAAFGGESTGIQTTQEEALNKITPVSVVPAGGSTATPVKLTSETGLDREGGDESLSPERYLSNHRSGKLGPDAMLFLQHCNGDESCHQVWHNLEGVEKALVVLLLDRKEASTIVDGHNQKVIKLFANAAQKETHRVEEEKLVDRLKVDFEASSKALTVAIGIVEMLRKQHVVELTTTSDQAKKASEETDVVKSKNYYA</sequence>
<keyword evidence="2" id="KW-0812">Transmembrane</keyword>
<evidence type="ECO:0000313" key="3">
    <source>
        <dbReference type="EMBL" id="KAJ4954277.1"/>
    </source>
</evidence>
<dbReference type="Proteomes" id="UP001141806">
    <property type="component" value="Unassembled WGS sequence"/>
</dbReference>
<reference evidence="3" key="1">
    <citation type="journal article" date="2023" name="Plant J.">
        <title>The genome of the king protea, Protea cynaroides.</title>
        <authorList>
            <person name="Chang J."/>
            <person name="Duong T.A."/>
            <person name="Schoeman C."/>
            <person name="Ma X."/>
            <person name="Roodt D."/>
            <person name="Barker N."/>
            <person name="Li Z."/>
            <person name="Van de Peer Y."/>
            <person name="Mizrachi E."/>
        </authorList>
    </citation>
    <scope>NUCLEOTIDE SEQUENCE</scope>
    <source>
        <tissue evidence="3">Young leaves</tissue>
    </source>
</reference>
<dbReference type="EMBL" id="JAMYWD010000011">
    <property type="protein sequence ID" value="KAJ4954277.1"/>
    <property type="molecule type" value="Genomic_DNA"/>
</dbReference>
<comment type="caution">
    <text evidence="3">The sequence shown here is derived from an EMBL/GenBank/DDBJ whole genome shotgun (WGS) entry which is preliminary data.</text>
</comment>
<evidence type="ECO:0000256" key="2">
    <source>
        <dbReference type="SAM" id="Phobius"/>
    </source>
</evidence>
<feature type="region of interest" description="Disordered" evidence="1">
    <location>
        <begin position="90"/>
        <end position="115"/>
    </location>
</feature>
<keyword evidence="4" id="KW-1185">Reference proteome</keyword>
<feature type="transmembrane region" description="Helical" evidence="2">
    <location>
        <begin position="26"/>
        <end position="47"/>
    </location>
</feature>
<accession>A0A9Q0GU88</accession>
<proteinExistence type="predicted"/>
<keyword evidence="2" id="KW-0472">Membrane</keyword>
<keyword evidence="2" id="KW-1133">Transmembrane helix</keyword>
<feature type="compositionally biased region" description="Polar residues" evidence="1">
    <location>
        <begin position="90"/>
        <end position="101"/>
    </location>
</feature>
<evidence type="ECO:0000256" key="1">
    <source>
        <dbReference type="SAM" id="MobiDB-lite"/>
    </source>
</evidence>
<protein>
    <submittedName>
        <fullName evidence="3">Uncharacterized protein</fullName>
    </submittedName>
</protein>